<dbReference type="InterPro" id="IPR015943">
    <property type="entry name" value="WD40/YVTN_repeat-like_dom_sf"/>
</dbReference>
<dbReference type="Gene3D" id="2.130.10.10">
    <property type="entry name" value="YVTN repeat-like/Quinoprotein amine dehydrogenase"/>
    <property type="match status" value="2"/>
</dbReference>
<dbReference type="Proteomes" id="UP000539313">
    <property type="component" value="Unassembled WGS sequence"/>
</dbReference>
<feature type="compositionally biased region" description="Pro residues" evidence="8">
    <location>
        <begin position="776"/>
        <end position="787"/>
    </location>
</feature>
<dbReference type="FunFam" id="2.130.10.10:FF:000545">
    <property type="entry name" value="Xyloglucanase Xgh74A"/>
    <property type="match status" value="1"/>
</dbReference>
<evidence type="ECO:0000259" key="10">
    <source>
        <dbReference type="PROSITE" id="PS51173"/>
    </source>
</evidence>
<evidence type="ECO:0000256" key="6">
    <source>
        <dbReference type="ARBA" id="ARBA00023326"/>
    </source>
</evidence>
<dbReference type="PANTHER" id="PTHR43739">
    <property type="entry name" value="XYLOGLUCANASE (EUROFUNG)"/>
    <property type="match status" value="1"/>
</dbReference>
<keyword evidence="4" id="KW-0119">Carbohydrate metabolism</keyword>
<dbReference type="Gene3D" id="2.60.40.290">
    <property type="match status" value="1"/>
</dbReference>
<dbReference type="AlphaFoldDB" id="A0A7W3MTI0"/>
<gene>
    <name evidence="11" type="ORF">HNR21_000495</name>
</gene>
<dbReference type="InterPro" id="IPR001919">
    <property type="entry name" value="CBD2"/>
</dbReference>
<accession>A0A7W3MTI0</accession>
<keyword evidence="3" id="KW-0136">Cellulose degradation</keyword>
<feature type="domain" description="CBM2" evidence="10">
    <location>
        <begin position="792"/>
        <end position="895"/>
    </location>
</feature>
<dbReference type="SUPFAM" id="SSF49384">
    <property type="entry name" value="Carbohydrate-binding domain"/>
    <property type="match status" value="1"/>
</dbReference>
<evidence type="ECO:0000256" key="8">
    <source>
        <dbReference type="SAM" id="MobiDB-lite"/>
    </source>
</evidence>
<sequence>MRGHPARPAGRLGHGLLAALGALVLAAAVLVPAVNAAPPAAAAPAEPYTWKNVQIAGGGFVPGIIFSRKERNLIYARTDIGGAYRWDQAGRRWIPLLDWVGWDRWGYNGVVSLAADPVDADRVYVAAGMYTNDWDPNNGAVLRSADRGRTWQVSELPFKLGGNMPGRGMGERLAVDPNDNRILYLGAPDGNGLWRSTDRGVTWSKVSSFPNPGNWAQDPNDPNGYGSHRPGVVWVTFDEGTGSSGSATQTIYVGVADKDNTVYRTTNGGTSWERVPGQPTGYMAHKGVLDTANDFLYIATSDTGGPYDGGKGDVWKLNTRTGEWTQISPVPSSSSDAYFGYSGLTIDRQNPRTLMVATQISWWPDVIFFRSTDGGATWSRIWDYAGYPNRNNRYTMDVSAAPWLTWGANPSPPEQTPKLGWMTESLEIDPFDSDRMMYGTGATIYGTEELTKWDSGERFTIRPMVTGLEETAVLDLISPPSGAPLVSGLGDIGGFRHTDLTKVPSMMFTQPNFTSTTSLDFAEKNPSVMVRAGNFTDSDRPNDSHVAFSTDGGANWFQGTEPSGINEGGTVAASADGSRFVWAPRNVAPVYSVGYGNSWTQVSGLPQNAVVESDRVNPSKFYAFSGGRFYVSTNGGQSFTATSASGLPTSGVKFKAVAGHEGDIWLAGDTGLFRSTDSGATFTKVSGVTKAVNVGFGKAAPGRDYHAVYAVATIDGVTGVYRSDDTGRSWVRINDDQHQYGNMGEALTGDPRIYGRVYLGTNGRGIIYGDTTVTPGPDPTTPAPDPTTPTASPTGPGGCTATYRQVNAWSGGHQGEVTVKNTGASPIKGWKVTWTYSGGQTVSQAWGAKVTQQSTTVTAANESWNGSLSPNATTTFGYIATGAPATITPSCTAVN</sequence>
<feature type="signal peptide" evidence="9">
    <location>
        <begin position="1"/>
        <end position="36"/>
    </location>
</feature>
<evidence type="ECO:0000313" key="11">
    <source>
        <dbReference type="EMBL" id="MBA9001613.1"/>
    </source>
</evidence>
<evidence type="ECO:0000256" key="4">
    <source>
        <dbReference type="ARBA" id="ARBA00023277"/>
    </source>
</evidence>
<evidence type="ECO:0000256" key="9">
    <source>
        <dbReference type="SAM" id="SignalP"/>
    </source>
</evidence>
<dbReference type="InterPro" id="IPR008965">
    <property type="entry name" value="CBM2/CBM3_carb-bd_dom_sf"/>
</dbReference>
<dbReference type="GO" id="GO:0030247">
    <property type="term" value="F:polysaccharide binding"/>
    <property type="evidence" value="ECO:0007669"/>
    <property type="project" value="UniProtKB-UniRule"/>
</dbReference>
<dbReference type="InterPro" id="IPR052025">
    <property type="entry name" value="Xyloglucanase_GH74"/>
</dbReference>
<comment type="caution">
    <text evidence="11">The sequence shown here is derived from an EMBL/GenBank/DDBJ whole genome shotgun (WGS) entry which is preliminary data.</text>
</comment>
<keyword evidence="1 9" id="KW-0732">Signal</keyword>
<dbReference type="FunFam" id="2.130.10.10:FF:000534">
    <property type="entry name" value="Xyloglucanase Xgh74A"/>
    <property type="match status" value="1"/>
</dbReference>
<evidence type="ECO:0000256" key="1">
    <source>
        <dbReference type="ARBA" id="ARBA00022729"/>
    </source>
</evidence>
<keyword evidence="5" id="KW-0326">Glycosidase</keyword>
<comment type="similarity">
    <text evidence="7">Belongs to the glycosyl hydrolase 74 family.</text>
</comment>
<dbReference type="PANTHER" id="PTHR43739:SF2">
    <property type="entry name" value="OLIGOXYLOGLUCAN-REDUCING END-SPECIFIC XYLOGLUCANASE-RELATED"/>
    <property type="match status" value="1"/>
</dbReference>
<evidence type="ECO:0000256" key="3">
    <source>
        <dbReference type="ARBA" id="ARBA00023001"/>
    </source>
</evidence>
<protein>
    <submittedName>
        <fullName evidence="11">Photosystem II stability/assembly factor-like uncharacterized protein</fullName>
    </submittedName>
</protein>
<evidence type="ECO:0000256" key="7">
    <source>
        <dbReference type="ARBA" id="ARBA00037986"/>
    </source>
</evidence>
<feature type="chain" id="PRO_5038581602" evidence="9">
    <location>
        <begin position="37"/>
        <end position="895"/>
    </location>
</feature>
<reference evidence="11 12" key="1">
    <citation type="submission" date="2020-08" db="EMBL/GenBank/DDBJ databases">
        <title>Sequencing the genomes of 1000 actinobacteria strains.</title>
        <authorList>
            <person name="Klenk H.-P."/>
        </authorList>
    </citation>
    <scope>NUCLEOTIDE SEQUENCE [LARGE SCALE GENOMIC DNA]</scope>
    <source>
        <strain evidence="11 12">DSM 45823</strain>
    </source>
</reference>
<evidence type="ECO:0000313" key="12">
    <source>
        <dbReference type="Proteomes" id="UP000539313"/>
    </source>
</evidence>
<dbReference type="EMBL" id="JACJII010000001">
    <property type="protein sequence ID" value="MBA9001613.1"/>
    <property type="molecule type" value="Genomic_DNA"/>
</dbReference>
<evidence type="ECO:0000256" key="2">
    <source>
        <dbReference type="ARBA" id="ARBA00022801"/>
    </source>
</evidence>
<dbReference type="CDD" id="cd15482">
    <property type="entry name" value="Sialidase_non-viral"/>
    <property type="match status" value="1"/>
</dbReference>
<keyword evidence="12" id="KW-1185">Reference proteome</keyword>
<dbReference type="InterPro" id="IPR012291">
    <property type="entry name" value="CBM2_carb-bd_dom_sf"/>
</dbReference>
<dbReference type="GO" id="GO:0004553">
    <property type="term" value="F:hydrolase activity, hydrolyzing O-glycosyl compounds"/>
    <property type="evidence" value="ECO:0007669"/>
    <property type="project" value="InterPro"/>
</dbReference>
<dbReference type="GO" id="GO:0010411">
    <property type="term" value="P:xyloglucan metabolic process"/>
    <property type="evidence" value="ECO:0007669"/>
    <property type="project" value="TreeGrafter"/>
</dbReference>
<keyword evidence="2" id="KW-0378">Hydrolase</keyword>
<feature type="compositionally biased region" description="Low complexity" evidence="8">
    <location>
        <begin position="788"/>
        <end position="798"/>
    </location>
</feature>
<evidence type="ECO:0000256" key="5">
    <source>
        <dbReference type="ARBA" id="ARBA00023295"/>
    </source>
</evidence>
<dbReference type="SUPFAM" id="SSF110296">
    <property type="entry name" value="Oligoxyloglucan reducing end-specific cellobiohydrolase"/>
    <property type="match status" value="2"/>
</dbReference>
<proteinExistence type="inferred from homology"/>
<feature type="region of interest" description="Disordered" evidence="8">
    <location>
        <begin position="772"/>
        <end position="798"/>
    </location>
</feature>
<dbReference type="RefSeq" id="WP_312880792.1">
    <property type="nucleotide sequence ID" value="NZ_JACJII010000001.1"/>
</dbReference>
<name>A0A7W3MTI0_9ACTN</name>
<dbReference type="GO" id="GO:0030245">
    <property type="term" value="P:cellulose catabolic process"/>
    <property type="evidence" value="ECO:0007669"/>
    <property type="project" value="UniProtKB-KW"/>
</dbReference>
<dbReference type="Pfam" id="PF00553">
    <property type="entry name" value="CBM_2"/>
    <property type="match status" value="1"/>
</dbReference>
<dbReference type="SMART" id="SM00637">
    <property type="entry name" value="CBD_II"/>
    <property type="match status" value="1"/>
</dbReference>
<organism evidence="11 12">
    <name type="scientific">Thermomonospora cellulosilytica</name>
    <dbReference type="NCBI Taxonomy" id="1411118"/>
    <lineage>
        <taxon>Bacteria</taxon>
        <taxon>Bacillati</taxon>
        <taxon>Actinomycetota</taxon>
        <taxon>Actinomycetes</taxon>
        <taxon>Streptosporangiales</taxon>
        <taxon>Thermomonosporaceae</taxon>
        <taxon>Thermomonospora</taxon>
    </lineage>
</organism>
<dbReference type="PROSITE" id="PS51173">
    <property type="entry name" value="CBM2"/>
    <property type="match status" value="1"/>
</dbReference>
<keyword evidence="6" id="KW-0624">Polysaccharide degradation</keyword>